<name>A0A4T0S6Q9_9BASI</name>
<dbReference type="GO" id="GO:0007052">
    <property type="term" value="P:mitotic spindle organization"/>
    <property type="evidence" value="ECO:0007669"/>
    <property type="project" value="TreeGrafter"/>
</dbReference>
<dbReference type="GO" id="GO:0000922">
    <property type="term" value="C:spindle pole"/>
    <property type="evidence" value="ECO:0007669"/>
    <property type="project" value="TreeGrafter"/>
</dbReference>
<dbReference type="SUPFAM" id="SSF56112">
    <property type="entry name" value="Protein kinase-like (PK-like)"/>
    <property type="match status" value="1"/>
</dbReference>
<dbReference type="PROSITE" id="PS00108">
    <property type="entry name" value="PROTEIN_KINASE_ST"/>
    <property type="match status" value="1"/>
</dbReference>
<accession>A0A4T0S6Q9</accession>
<sequence length="167" mass="19406">MKSPPRPKSTKLSETCPPPPETIHDKKRGKSYERHGLLGEVGIKYVVYQIHNQNRLYAEIKLHKALSHPNIVGFEECFEDDENVYMLMELCKSGNMMDLLRSRKRYTAPETRFFLVQLIGACQYMHEHSVIHRDLKLGNLFLDEFMNVKVGDFGLAALIEREGERKK</sequence>
<feature type="region of interest" description="Disordered" evidence="6">
    <location>
        <begin position="1"/>
        <end position="30"/>
    </location>
</feature>
<dbReference type="Gene3D" id="1.10.510.10">
    <property type="entry name" value="Transferase(Phosphotransferase) domain 1"/>
    <property type="match status" value="1"/>
</dbReference>
<keyword evidence="4 8" id="KW-0418">Kinase</keyword>
<evidence type="ECO:0000256" key="1">
    <source>
        <dbReference type="ARBA" id="ARBA00022527"/>
    </source>
</evidence>
<proteinExistence type="predicted"/>
<evidence type="ECO:0000313" key="10">
    <source>
        <dbReference type="Proteomes" id="UP000307169"/>
    </source>
</evidence>
<dbReference type="Proteomes" id="UP000307169">
    <property type="component" value="Unassembled WGS sequence"/>
</dbReference>
<dbReference type="Proteomes" id="UP000309601">
    <property type="component" value="Unassembled WGS sequence"/>
</dbReference>
<gene>
    <name evidence="9" type="ORF">E3Q02_00188</name>
    <name evidence="8" type="ORF">E3Q17_00155</name>
</gene>
<evidence type="ECO:0000259" key="7">
    <source>
        <dbReference type="PROSITE" id="PS50011"/>
    </source>
</evidence>
<evidence type="ECO:0000256" key="5">
    <source>
        <dbReference type="ARBA" id="ARBA00022840"/>
    </source>
</evidence>
<dbReference type="AlphaFoldDB" id="A0A4T0S6Q9"/>
<keyword evidence="5" id="KW-0067">ATP-binding</keyword>
<organism evidence="8 10">
    <name type="scientific">Wallemia mellicola</name>
    <dbReference type="NCBI Taxonomy" id="1708541"/>
    <lineage>
        <taxon>Eukaryota</taxon>
        <taxon>Fungi</taxon>
        <taxon>Dikarya</taxon>
        <taxon>Basidiomycota</taxon>
        <taxon>Wallemiomycotina</taxon>
        <taxon>Wallemiomycetes</taxon>
        <taxon>Wallemiales</taxon>
        <taxon>Wallemiaceae</taxon>
        <taxon>Wallemia</taxon>
    </lineage>
</organism>
<reference evidence="10 11" key="1">
    <citation type="submission" date="2019-03" db="EMBL/GenBank/DDBJ databases">
        <title>Sequencing 25 genomes of Wallemia mellicola.</title>
        <authorList>
            <person name="Gostincar C."/>
        </authorList>
    </citation>
    <scope>NUCLEOTIDE SEQUENCE [LARGE SCALE GENOMIC DNA]</scope>
    <source>
        <strain evidence="8 10">EXF-1262</strain>
        <strain evidence="9 11">EXF-1274</strain>
    </source>
</reference>
<evidence type="ECO:0000256" key="6">
    <source>
        <dbReference type="SAM" id="MobiDB-lite"/>
    </source>
</evidence>
<dbReference type="GO" id="GO:0005634">
    <property type="term" value="C:nucleus"/>
    <property type="evidence" value="ECO:0007669"/>
    <property type="project" value="TreeGrafter"/>
</dbReference>
<dbReference type="InterPro" id="IPR000719">
    <property type="entry name" value="Prot_kinase_dom"/>
</dbReference>
<keyword evidence="1" id="KW-0723">Serine/threonine-protein kinase</keyword>
<evidence type="ECO:0000313" key="11">
    <source>
        <dbReference type="Proteomes" id="UP000309601"/>
    </source>
</evidence>
<evidence type="ECO:0000256" key="3">
    <source>
        <dbReference type="ARBA" id="ARBA00022741"/>
    </source>
</evidence>
<dbReference type="GO" id="GO:0005816">
    <property type="term" value="C:spindle pole body"/>
    <property type="evidence" value="ECO:0007669"/>
    <property type="project" value="TreeGrafter"/>
</dbReference>
<comment type="caution">
    <text evidence="8">The sequence shown here is derived from an EMBL/GenBank/DDBJ whole genome shotgun (WGS) entry which is preliminary data.</text>
</comment>
<dbReference type="InterPro" id="IPR008271">
    <property type="entry name" value="Ser/Thr_kinase_AS"/>
</dbReference>
<keyword evidence="3" id="KW-0547">Nucleotide-binding</keyword>
<evidence type="ECO:0000256" key="4">
    <source>
        <dbReference type="ARBA" id="ARBA00022777"/>
    </source>
</evidence>
<dbReference type="GO" id="GO:0005524">
    <property type="term" value="F:ATP binding"/>
    <property type="evidence" value="ECO:0007669"/>
    <property type="project" value="UniProtKB-KW"/>
</dbReference>
<dbReference type="EMBL" id="SPRH01000001">
    <property type="protein sequence ID" value="TIC04952.1"/>
    <property type="molecule type" value="Genomic_DNA"/>
</dbReference>
<dbReference type="Pfam" id="PF00069">
    <property type="entry name" value="Pkinase"/>
    <property type="match status" value="1"/>
</dbReference>
<dbReference type="PANTHER" id="PTHR24345:SF0">
    <property type="entry name" value="CELL CYCLE SERINE_THREONINE-PROTEIN KINASE CDC5_MSD2"/>
    <property type="match status" value="1"/>
</dbReference>
<dbReference type="GO" id="GO:0000776">
    <property type="term" value="C:kinetochore"/>
    <property type="evidence" value="ECO:0007669"/>
    <property type="project" value="TreeGrafter"/>
</dbReference>
<dbReference type="InterPro" id="IPR011009">
    <property type="entry name" value="Kinase-like_dom_sf"/>
</dbReference>
<dbReference type="GO" id="GO:0005737">
    <property type="term" value="C:cytoplasm"/>
    <property type="evidence" value="ECO:0007669"/>
    <property type="project" value="TreeGrafter"/>
</dbReference>
<evidence type="ECO:0000256" key="2">
    <source>
        <dbReference type="ARBA" id="ARBA00022679"/>
    </source>
</evidence>
<evidence type="ECO:0000313" key="8">
    <source>
        <dbReference type="EMBL" id="TIC04952.1"/>
    </source>
</evidence>
<evidence type="ECO:0000313" key="9">
    <source>
        <dbReference type="EMBL" id="TIC71191.1"/>
    </source>
</evidence>
<dbReference type="SMART" id="SM00220">
    <property type="entry name" value="S_TKc"/>
    <property type="match status" value="1"/>
</dbReference>
<dbReference type="GO" id="GO:0004674">
    <property type="term" value="F:protein serine/threonine kinase activity"/>
    <property type="evidence" value="ECO:0007669"/>
    <property type="project" value="UniProtKB-KW"/>
</dbReference>
<dbReference type="PANTHER" id="PTHR24345">
    <property type="entry name" value="SERINE/THREONINE-PROTEIN KINASE PLK"/>
    <property type="match status" value="1"/>
</dbReference>
<protein>
    <submittedName>
        <fullName evidence="8">Pkinase-domain-containing protein</fullName>
    </submittedName>
</protein>
<feature type="domain" description="Protein kinase" evidence="7">
    <location>
        <begin position="1"/>
        <end position="167"/>
    </location>
</feature>
<dbReference type="PROSITE" id="PS50011">
    <property type="entry name" value="PROTEIN_KINASE_DOM"/>
    <property type="match status" value="1"/>
</dbReference>
<dbReference type="EMBL" id="SPRW01000001">
    <property type="protein sequence ID" value="TIC71191.1"/>
    <property type="molecule type" value="Genomic_DNA"/>
</dbReference>
<keyword evidence="2" id="KW-0808">Transferase</keyword>